<evidence type="ECO:0000256" key="8">
    <source>
        <dbReference type="ARBA" id="ARBA00048428"/>
    </source>
</evidence>
<keyword evidence="2" id="KW-0949">S-adenosyl-L-methionine</keyword>
<evidence type="ECO:0000256" key="3">
    <source>
        <dbReference type="ARBA" id="ARBA00034487"/>
    </source>
</evidence>
<evidence type="ECO:0000259" key="9">
    <source>
        <dbReference type="Pfam" id="PF13847"/>
    </source>
</evidence>
<comment type="catalytic activity">
    <reaction evidence="6">
        <text>arsenic triglutathione + [thioredoxin]-dithiol + S-adenosyl-L-methionine + 2 H2O = methylarsonous acid + [thioredoxin]-disulfide + 3 glutathione + S-adenosyl-L-homocysteine + H(+)</text>
        <dbReference type="Rhea" id="RHEA:69460"/>
        <dbReference type="Rhea" id="RHEA-COMP:10698"/>
        <dbReference type="Rhea" id="RHEA-COMP:10700"/>
        <dbReference type="ChEBI" id="CHEBI:15377"/>
        <dbReference type="ChEBI" id="CHEBI:15378"/>
        <dbReference type="ChEBI" id="CHEBI:17826"/>
        <dbReference type="ChEBI" id="CHEBI:29950"/>
        <dbReference type="ChEBI" id="CHEBI:50058"/>
        <dbReference type="ChEBI" id="CHEBI:57856"/>
        <dbReference type="ChEBI" id="CHEBI:57925"/>
        <dbReference type="ChEBI" id="CHEBI:59789"/>
        <dbReference type="ChEBI" id="CHEBI:183640"/>
        <dbReference type="EC" id="2.1.1.137"/>
    </reaction>
</comment>
<dbReference type="SUPFAM" id="SSF53335">
    <property type="entry name" value="S-adenosyl-L-methionine-dependent methyltransferases"/>
    <property type="match status" value="1"/>
</dbReference>
<name>A0A4Q4QZF3_9PLEO</name>
<dbReference type="GO" id="GO:0030791">
    <property type="term" value="F:arsenite methyltransferase activity"/>
    <property type="evidence" value="ECO:0007669"/>
    <property type="project" value="UniProtKB-EC"/>
</dbReference>
<comment type="catalytic activity">
    <reaction evidence="7">
        <text>arsenic triglutathione + 2 [thioredoxin]-dithiol + 2 S-adenosyl-L-methionine + H2O = dimethylarsinous acid + 2 [thioredoxin]-disulfide + 3 glutathione + 2 S-adenosyl-L-homocysteine + 2 H(+)</text>
        <dbReference type="Rhea" id="RHEA:69464"/>
        <dbReference type="Rhea" id="RHEA-COMP:10698"/>
        <dbReference type="Rhea" id="RHEA-COMP:10700"/>
        <dbReference type="ChEBI" id="CHEBI:15377"/>
        <dbReference type="ChEBI" id="CHEBI:15378"/>
        <dbReference type="ChEBI" id="CHEBI:23808"/>
        <dbReference type="ChEBI" id="CHEBI:29950"/>
        <dbReference type="ChEBI" id="CHEBI:50058"/>
        <dbReference type="ChEBI" id="CHEBI:57856"/>
        <dbReference type="ChEBI" id="CHEBI:57925"/>
        <dbReference type="ChEBI" id="CHEBI:59789"/>
        <dbReference type="ChEBI" id="CHEBI:183640"/>
        <dbReference type="EC" id="2.1.1.137"/>
    </reaction>
</comment>
<comment type="catalytic activity">
    <reaction evidence="8">
        <text>arsenic triglutathione + 3 [thioredoxin]-dithiol + 3 S-adenosyl-L-methionine = trimethylarsine + 3 [thioredoxin]-disulfide + 3 glutathione + 3 S-adenosyl-L-homocysteine + 3 H(+)</text>
        <dbReference type="Rhea" id="RHEA:69432"/>
        <dbReference type="Rhea" id="RHEA-COMP:10698"/>
        <dbReference type="Rhea" id="RHEA-COMP:10700"/>
        <dbReference type="ChEBI" id="CHEBI:15378"/>
        <dbReference type="ChEBI" id="CHEBI:27130"/>
        <dbReference type="ChEBI" id="CHEBI:29950"/>
        <dbReference type="ChEBI" id="CHEBI:50058"/>
        <dbReference type="ChEBI" id="CHEBI:57856"/>
        <dbReference type="ChEBI" id="CHEBI:57925"/>
        <dbReference type="ChEBI" id="CHEBI:59789"/>
        <dbReference type="ChEBI" id="CHEBI:183640"/>
        <dbReference type="EC" id="2.1.1.137"/>
    </reaction>
</comment>
<comment type="similarity">
    <text evidence="3">Belongs to the methyltransferase superfamily. Arsenite methyltransferase family.</text>
</comment>
<evidence type="ECO:0000256" key="4">
    <source>
        <dbReference type="ARBA" id="ARBA00034521"/>
    </source>
</evidence>
<evidence type="ECO:0000313" key="11">
    <source>
        <dbReference type="Proteomes" id="UP000292402"/>
    </source>
</evidence>
<dbReference type="EMBL" id="PDXA01000024">
    <property type="protein sequence ID" value="RYN47997.1"/>
    <property type="molecule type" value="Genomic_DNA"/>
</dbReference>
<accession>A0A4Q4QZF3</accession>
<evidence type="ECO:0000256" key="6">
    <source>
        <dbReference type="ARBA" id="ARBA00047941"/>
    </source>
</evidence>
<dbReference type="Gene3D" id="3.40.50.150">
    <property type="entry name" value="Vaccinia Virus protein VP39"/>
    <property type="match status" value="1"/>
</dbReference>
<dbReference type="InterPro" id="IPR025714">
    <property type="entry name" value="Methyltranfer_dom"/>
</dbReference>
<evidence type="ECO:0000256" key="1">
    <source>
        <dbReference type="ARBA" id="ARBA00022679"/>
    </source>
</evidence>
<dbReference type="EC" id="2.1.1.137" evidence="4"/>
<evidence type="ECO:0000313" key="10">
    <source>
        <dbReference type="EMBL" id="RYN47997.1"/>
    </source>
</evidence>
<dbReference type="CDD" id="cd02440">
    <property type="entry name" value="AdoMet_MTases"/>
    <property type="match status" value="1"/>
</dbReference>
<sequence>MTSDLDPTYSTIHARYTATALSKSPSTNNASAVARTFGYTQAELSSIPTDSNIGLSCGNPLALANLKEGETVIDLGCGAGFDVFLAAKRVGETGKAIGIDMNEHMLQKARLNADKSGTLNTDFIQSLITSTPQLESSTADVMTSNCVINLVPKVSKHLVFKEMYRLLKPGGRVAISDILLKKDLPENLKNNVALLVGCVAGASKKEEYEGWLEEAGFKESIVAEAGGDLNIYKGEKDLGVEPRSCCGGDGGVAEDMRRELQDVDLNEWAASFKIYAVKPWDRDQV</sequence>
<dbReference type="AlphaFoldDB" id="A0A4Q4QZF3"/>
<dbReference type="InterPro" id="IPR029063">
    <property type="entry name" value="SAM-dependent_MTases_sf"/>
</dbReference>
<dbReference type="Pfam" id="PF13847">
    <property type="entry name" value="Methyltransf_31"/>
    <property type="match status" value="1"/>
</dbReference>
<comment type="caution">
    <text evidence="10">The sequence shown here is derived from an EMBL/GenBank/DDBJ whole genome shotgun (WGS) entry which is preliminary data.</text>
</comment>
<reference evidence="11" key="1">
    <citation type="journal article" date="2019" name="bioRxiv">
        <title>Genomics, evolutionary history and diagnostics of the Alternaria alternata species group including apple and Asian pear pathotypes.</title>
        <authorList>
            <person name="Armitage A.D."/>
            <person name="Cockerton H.M."/>
            <person name="Sreenivasaprasad S."/>
            <person name="Woodhall J.W."/>
            <person name="Lane C.R."/>
            <person name="Harrison R.J."/>
            <person name="Clarkson J.P."/>
        </authorList>
    </citation>
    <scope>NUCLEOTIDE SEQUENCE [LARGE SCALE GENOMIC DNA]</scope>
    <source>
        <strain evidence="11">FERA 1082</strain>
    </source>
</reference>
<dbReference type="InterPro" id="IPR026669">
    <property type="entry name" value="Arsenite_MeTrfase-like"/>
</dbReference>
<evidence type="ECO:0000256" key="5">
    <source>
        <dbReference type="ARBA" id="ARBA00034545"/>
    </source>
</evidence>
<organism evidence="10 11">
    <name type="scientific">Alternaria tenuissima</name>
    <dbReference type="NCBI Taxonomy" id="119927"/>
    <lineage>
        <taxon>Eukaryota</taxon>
        <taxon>Fungi</taxon>
        <taxon>Dikarya</taxon>
        <taxon>Ascomycota</taxon>
        <taxon>Pezizomycotina</taxon>
        <taxon>Dothideomycetes</taxon>
        <taxon>Pleosporomycetidae</taxon>
        <taxon>Pleosporales</taxon>
        <taxon>Pleosporineae</taxon>
        <taxon>Pleosporaceae</taxon>
        <taxon>Alternaria</taxon>
        <taxon>Alternaria sect. Alternaria</taxon>
        <taxon>Alternaria alternata complex</taxon>
    </lineage>
</organism>
<proteinExistence type="inferred from homology"/>
<dbReference type="PANTHER" id="PTHR43675:SF8">
    <property type="entry name" value="ARSENITE METHYLTRANSFERASE"/>
    <property type="match status" value="1"/>
</dbReference>
<dbReference type="OrthoDB" id="66144at2759"/>
<gene>
    <name evidence="10" type="ORF">AA0114_g7309</name>
</gene>
<feature type="domain" description="Methyltransferase" evidence="9">
    <location>
        <begin position="67"/>
        <end position="216"/>
    </location>
</feature>
<dbReference type="Proteomes" id="UP000292402">
    <property type="component" value="Unassembled WGS sequence"/>
</dbReference>
<evidence type="ECO:0000256" key="7">
    <source>
        <dbReference type="ARBA" id="ARBA00047943"/>
    </source>
</evidence>
<protein>
    <recommendedName>
        <fullName evidence="5">Arsenite methyltransferase</fullName>
        <ecNumber evidence="4">2.1.1.137</ecNumber>
    </recommendedName>
</protein>
<evidence type="ECO:0000256" key="2">
    <source>
        <dbReference type="ARBA" id="ARBA00022691"/>
    </source>
</evidence>
<keyword evidence="1" id="KW-0808">Transferase</keyword>
<dbReference type="PANTHER" id="PTHR43675">
    <property type="entry name" value="ARSENITE METHYLTRANSFERASE"/>
    <property type="match status" value="1"/>
</dbReference>